<organism evidence="2 3">
    <name type="scientific">Colwellia psychrerythraea</name>
    <name type="common">Vibrio psychroerythus</name>
    <dbReference type="NCBI Taxonomy" id="28229"/>
    <lineage>
        <taxon>Bacteria</taxon>
        <taxon>Pseudomonadati</taxon>
        <taxon>Pseudomonadota</taxon>
        <taxon>Gammaproteobacteria</taxon>
        <taxon>Alteromonadales</taxon>
        <taxon>Colwelliaceae</taxon>
        <taxon>Colwellia</taxon>
    </lineage>
</organism>
<feature type="chain" id="PRO_5001957366" description="Lipoprotein" evidence="1">
    <location>
        <begin position="31"/>
        <end position="232"/>
    </location>
</feature>
<evidence type="ECO:0008006" key="4">
    <source>
        <dbReference type="Google" id="ProtNLM"/>
    </source>
</evidence>
<accession>A0A099KK45</accession>
<dbReference type="OrthoDB" id="5770735at2"/>
<dbReference type="AlphaFoldDB" id="A0A099KK45"/>
<comment type="caution">
    <text evidence="2">The sequence shown here is derived from an EMBL/GenBank/DDBJ whole genome shotgun (WGS) entry which is preliminary data.</text>
</comment>
<dbReference type="EMBL" id="JQED01000035">
    <property type="protein sequence ID" value="KGJ90347.1"/>
    <property type="molecule type" value="Genomic_DNA"/>
</dbReference>
<keyword evidence="1" id="KW-0732">Signal</keyword>
<dbReference type="Proteomes" id="UP000029843">
    <property type="component" value="Unassembled WGS sequence"/>
</dbReference>
<dbReference type="PATRIC" id="fig|28229.4.peg.2645"/>
<evidence type="ECO:0000256" key="1">
    <source>
        <dbReference type="SAM" id="SignalP"/>
    </source>
</evidence>
<feature type="signal peptide" evidence="1">
    <location>
        <begin position="1"/>
        <end position="30"/>
    </location>
</feature>
<reference evidence="2 3" key="1">
    <citation type="submission" date="2014-08" db="EMBL/GenBank/DDBJ databases">
        <title>Genomic and Phenotypic Diversity of Colwellia psychrerythraea strains from Disparate Marine Basins.</title>
        <authorList>
            <person name="Techtmann S.M."/>
            <person name="Stelling S.C."/>
            <person name="Utturkar S.M."/>
            <person name="Alshibli N."/>
            <person name="Harris A."/>
            <person name="Brown S.D."/>
            <person name="Hazen T.C."/>
        </authorList>
    </citation>
    <scope>NUCLEOTIDE SEQUENCE [LARGE SCALE GENOMIC DNA]</scope>
    <source>
        <strain evidence="2 3">ND2E</strain>
    </source>
</reference>
<protein>
    <recommendedName>
        <fullName evidence="4">Lipoprotein</fullName>
    </recommendedName>
</protein>
<dbReference type="RefSeq" id="WP_033094338.1">
    <property type="nucleotide sequence ID" value="NZ_JQED01000035.1"/>
</dbReference>
<proteinExistence type="predicted"/>
<gene>
    <name evidence="2" type="ORF">ND2E_3495</name>
</gene>
<evidence type="ECO:0000313" key="2">
    <source>
        <dbReference type="EMBL" id="KGJ90347.1"/>
    </source>
</evidence>
<name>A0A099KK45_COLPS</name>
<evidence type="ECO:0000313" key="3">
    <source>
        <dbReference type="Proteomes" id="UP000029843"/>
    </source>
</evidence>
<sequence length="232" mass="25920" precursor="true">MKIFFIKSIIASLLVASFLTASFISTNAQANNSNSQHGNHSLMGSHGMVLIHHPEEGFFASHLPLYRTPHDYQLIYKIQIAEPDKLADLIKNDMVTLLPANFDLSRLIAGERFSINTTFFQGHFERGGKSQFSTDMTFEKPILIKKVSPTFTAKKATAYLAPVSAQLAIFAHRIQKSPSFDAIGFVESAMVNNMVDTLMCDKPSKLRVETIKAKLEACAKLDVKYIETQDFK</sequence>